<name>A0A5J4WA58_9EUKA</name>
<dbReference type="Proteomes" id="UP000324800">
    <property type="component" value="Unassembled WGS sequence"/>
</dbReference>
<reference evidence="2 3" key="1">
    <citation type="submission" date="2019-03" db="EMBL/GenBank/DDBJ databases">
        <title>Single cell metagenomics reveals metabolic interactions within the superorganism composed of flagellate Streblomastix strix and complex community of Bacteroidetes bacteria on its surface.</title>
        <authorList>
            <person name="Treitli S.C."/>
            <person name="Kolisko M."/>
            <person name="Husnik F."/>
            <person name="Keeling P."/>
            <person name="Hampl V."/>
        </authorList>
    </citation>
    <scope>NUCLEOTIDE SEQUENCE [LARGE SCALE GENOMIC DNA]</scope>
    <source>
        <strain evidence="2">ST1C</strain>
    </source>
</reference>
<gene>
    <name evidence="2" type="ORF">EZS28_012928</name>
</gene>
<feature type="region of interest" description="Disordered" evidence="1">
    <location>
        <begin position="1"/>
        <end position="34"/>
    </location>
</feature>
<organism evidence="2 3">
    <name type="scientific">Streblomastix strix</name>
    <dbReference type="NCBI Taxonomy" id="222440"/>
    <lineage>
        <taxon>Eukaryota</taxon>
        <taxon>Metamonada</taxon>
        <taxon>Preaxostyla</taxon>
        <taxon>Oxymonadida</taxon>
        <taxon>Streblomastigidae</taxon>
        <taxon>Streblomastix</taxon>
    </lineage>
</organism>
<evidence type="ECO:0000256" key="1">
    <source>
        <dbReference type="SAM" id="MobiDB-lite"/>
    </source>
</evidence>
<proteinExistence type="predicted"/>
<dbReference type="AlphaFoldDB" id="A0A5J4WA58"/>
<feature type="compositionally biased region" description="Basic and acidic residues" evidence="1">
    <location>
        <begin position="8"/>
        <end position="23"/>
    </location>
</feature>
<comment type="caution">
    <text evidence="2">The sequence shown here is derived from an EMBL/GenBank/DDBJ whole genome shotgun (WGS) entry which is preliminary data.</text>
</comment>
<accession>A0A5J4WA58</accession>
<evidence type="ECO:0000313" key="2">
    <source>
        <dbReference type="EMBL" id="KAA6391546.1"/>
    </source>
</evidence>
<sequence length="158" mass="18603">MQEIDLNQLEKDAREKYQAEKRQQGSGGGGLMEIDGMEDDYDYYEQQANRQDRMKSRAKPFCRLPFHPSMIQRSRKRGNPQLREEVGYVLATLAVVLVKLEQRWEHQQLYALTQIQKIIKDTLKTTQFKCKKNPSWTLKRKQQALGVVEQYLRQGSIL</sequence>
<evidence type="ECO:0000313" key="3">
    <source>
        <dbReference type="Proteomes" id="UP000324800"/>
    </source>
</evidence>
<protein>
    <submittedName>
        <fullName evidence="2">Uncharacterized protein</fullName>
    </submittedName>
</protein>
<dbReference type="EMBL" id="SNRW01002846">
    <property type="protein sequence ID" value="KAA6391546.1"/>
    <property type="molecule type" value="Genomic_DNA"/>
</dbReference>